<comment type="caution">
    <text evidence="15">The sequence shown here is derived from an EMBL/GenBank/DDBJ whole genome shotgun (WGS) entry which is preliminary data.</text>
</comment>
<dbReference type="Pfam" id="PF00105">
    <property type="entry name" value="zf-C4"/>
    <property type="match status" value="1"/>
</dbReference>
<dbReference type="Pfam" id="PF00104">
    <property type="entry name" value="Hormone_recep"/>
    <property type="match status" value="1"/>
</dbReference>
<evidence type="ECO:0000259" key="14">
    <source>
        <dbReference type="PROSITE" id="PS51843"/>
    </source>
</evidence>
<accession>A0A016T138</accession>
<evidence type="ECO:0000256" key="9">
    <source>
        <dbReference type="ARBA" id="ARBA00023170"/>
    </source>
</evidence>
<dbReference type="GO" id="GO:0008270">
    <property type="term" value="F:zinc ion binding"/>
    <property type="evidence" value="ECO:0007669"/>
    <property type="project" value="UniProtKB-KW"/>
</dbReference>
<gene>
    <name evidence="15" type="primary">Acey_s0151.g2821</name>
    <name evidence="15" type="synonym">Acey-nhr-32</name>
    <name evidence="15" type="ORF">Y032_0151g2821</name>
</gene>
<dbReference type="Proteomes" id="UP000024635">
    <property type="component" value="Unassembled WGS sequence"/>
</dbReference>
<evidence type="ECO:0000256" key="5">
    <source>
        <dbReference type="ARBA" id="ARBA00022833"/>
    </source>
</evidence>
<dbReference type="PROSITE" id="PS51843">
    <property type="entry name" value="NR_LBD"/>
    <property type="match status" value="1"/>
</dbReference>
<keyword evidence="16" id="KW-1185">Reference proteome</keyword>
<evidence type="ECO:0000256" key="7">
    <source>
        <dbReference type="ARBA" id="ARBA00023125"/>
    </source>
</evidence>
<feature type="domain" description="Nuclear receptor" evidence="13">
    <location>
        <begin position="17"/>
        <end position="92"/>
    </location>
</feature>
<keyword evidence="10 11" id="KW-0539">Nucleus</keyword>
<evidence type="ECO:0000256" key="1">
    <source>
        <dbReference type="ARBA" id="ARBA00004123"/>
    </source>
</evidence>
<keyword evidence="4 11" id="KW-0863">Zinc-finger</keyword>
<keyword evidence="6 11" id="KW-0805">Transcription regulation</keyword>
<reference evidence="16" key="1">
    <citation type="journal article" date="2015" name="Nat. Genet.">
        <title>The genome and transcriptome of the zoonotic hookworm Ancylostoma ceylanicum identify infection-specific gene families.</title>
        <authorList>
            <person name="Schwarz E.M."/>
            <person name="Hu Y."/>
            <person name="Antoshechkin I."/>
            <person name="Miller M.M."/>
            <person name="Sternberg P.W."/>
            <person name="Aroian R.V."/>
        </authorList>
    </citation>
    <scope>NUCLEOTIDE SEQUENCE</scope>
    <source>
        <strain evidence="16">HY135</strain>
    </source>
</reference>
<keyword evidence="5 11" id="KW-0862">Zinc</keyword>
<dbReference type="EMBL" id="JARK01001487">
    <property type="protein sequence ID" value="EYB96351.1"/>
    <property type="molecule type" value="Genomic_DNA"/>
</dbReference>
<dbReference type="FunFam" id="3.30.50.10:FF:000030">
    <property type="entry name" value="Nuclear Hormone Receptor family"/>
    <property type="match status" value="1"/>
</dbReference>
<dbReference type="SMART" id="SM00430">
    <property type="entry name" value="HOLI"/>
    <property type="match status" value="1"/>
</dbReference>
<feature type="region of interest" description="Disordered" evidence="12">
    <location>
        <begin position="89"/>
        <end position="135"/>
    </location>
</feature>
<name>A0A016T138_9BILA</name>
<dbReference type="Gene3D" id="3.30.50.10">
    <property type="entry name" value="Erythroid Transcription Factor GATA-1, subunit A"/>
    <property type="match status" value="1"/>
</dbReference>
<proteinExistence type="inferred from homology"/>
<dbReference type="InterPro" id="IPR013088">
    <property type="entry name" value="Znf_NHR/GATA"/>
</dbReference>
<dbReference type="STRING" id="53326.A0A016T138"/>
<dbReference type="InterPro" id="IPR035500">
    <property type="entry name" value="NHR-like_dom_sf"/>
</dbReference>
<evidence type="ECO:0008006" key="17">
    <source>
        <dbReference type="Google" id="ProtNLM"/>
    </source>
</evidence>
<evidence type="ECO:0000256" key="4">
    <source>
        <dbReference type="ARBA" id="ARBA00022771"/>
    </source>
</evidence>
<dbReference type="PROSITE" id="PS51030">
    <property type="entry name" value="NUCLEAR_REC_DBD_2"/>
    <property type="match status" value="1"/>
</dbReference>
<dbReference type="SMART" id="SM00399">
    <property type="entry name" value="ZnF_C4"/>
    <property type="match status" value="1"/>
</dbReference>
<evidence type="ECO:0000256" key="12">
    <source>
        <dbReference type="SAM" id="MobiDB-lite"/>
    </source>
</evidence>
<keyword evidence="3 11" id="KW-0479">Metal-binding</keyword>
<evidence type="ECO:0000256" key="3">
    <source>
        <dbReference type="ARBA" id="ARBA00022723"/>
    </source>
</evidence>
<dbReference type="OrthoDB" id="5799552at2759"/>
<sequence>MSVSGVEGTPLEILSQTEQCVVCGDSADGFHYGVRSCRGCNAFFRRAITYDQHFTCRRGGHCLVDRTARCACRACRLAKCIAVGMDKKAVQPKRDGPSSTNGTHHDRNSGNYNSDPETEKQHRGNGTITPKQEADQGNHIVSPCSAFSHVVSTPISELGSSFLPTMPPSPLPSSGLIARQCYDFEDQKRRRRAMLCRSLEEILISDTVSCESVENGSHVCSNVFQSIQDFTLRDMATAEDYAVLFQVQMVLMFEWVEKLPEFCLLLDPLDKTKLLRAFALRYLLLDNVFHTMELGYEDRIVLVNNNYMKPFEAPPLPQNDLTDEKRVELMMYGAEAQAMLDDLVIPMKRMALKVGEMMTLRMIMFWNPGNVGLTPSGIEIARTASNNAVKELHHYFEGEGVTDVEHRIGNLLLLLPAFTKHVRYLYELVKLIPSFGKMNEWDSFMDVLLNGL</sequence>
<feature type="domain" description="NR LBD" evidence="14">
    <location>
        <begin position="199"/>
        <end position="451"/>
    </location>
</feature>
<dbReference type="GO" id="GO:0000978">
    <property type="term" value="F:RNA polymerase II cis-regulatory region sequence-specific DNA binding"/>
    <property type="evidence" value="ECO:0007669"/>
    <property type="project" value="InterPro"/>
</dbReference>
<evidence type="ECO:0000256" key="8">
    <source>
        <dbReference type="ARBA" id="ARBA00023163"/>
    </source>
</evidence>
<dbReference type="GO" id="GO:0005634">
    <property type="term" value="C:nucleus"/>
    <property type="evidence" value="ECO:0007669"/>
    <property type="project" value="UniProtKB-SubCell"/>
</dbReference>
<dbReference type="InterPro" id="IPR052499">
    <property type="entry name" value="C.elegans_NHRs"/>
</dbReference>
<evidence type="ECO:0000259" key="13">
    <source>
        <dbReference type="PROSITE" id="PS51030"/>
    </source>
</evidence>
<comment type="similarity">
    <text evidence="2 11">Belongs to the nuclear hormone receptor family.</text>
</comment>
<organism evidence="15 16">
    <name type="scientific">Ancylostoma ceylanicum</name>
    <dbReference type="NCBI Taxonomy" id="53326"/>
    <lineage>
        <taxon>Eukaryota</taxon>
        <taxon>Metazoa</taxon>
        <taxon>Ecdysozoa</taxon>
        <taxon>Nematoda</taxon>
        <taxon>Chromadorea</taxon>
        <taxon>Rhabditida</taxon>
        <taxon>Rhabditina</taxon>
        <taxon>Rhabditomorpha</taxon>
        <taxon>Strongyloidea</taxon>
        <taxon>Ancylostomatidae</taxon>
        <taxon>Ancylostomatinae</taxon>
        <taxon>Ancylostoma</taxon>
    </lineage>
</organism>
<evidence type="ECO:0000256" key="10">
    <source>
        <dbReference type="ARBA" id="ARBA00023242"/>
    </source>
</evidence>
<dbReference type="AlphaFoldDB" id="A0A016T138"/>
<protein>
    <recommendedName>
        <fullName evidence="17">Zinc finger, C4 type</fullName>
    </recommendedName>
</protein>
<evidence type="ECO:0000256" key="2">
    <source>
        <dbReference type="ARBA" id="ARBA00005993"/>
    </source>
</evidence>
<dbReference type="PROSITE" id="PS00031">
    <property type="entry name" value="NUCLEAR_REC_DBD_1"/>
    <property type="match status" value="1"/>
</dbReference>
<keyword evidence="8 11" id="KW-0804">Transcription</keyword>
<dbReference type="InterPro" id="IPR001628">
    <property type="entry name" value="Znf_hrmn_rcpt"/>
</dbReference>
<dbReference type="CDD" id="cd06157">
    <property type="entry name" value="NR_LBD"/>
    <property type="match status" value="1"/>
</dbReference>
<dbReference type="PRINTS" id="PR00047">
    <property type="entry name" value="STROIDFINGER"/>
</dbReference>
<keyword evidence="7 11" id="KW-0238">DNA-binding</keyword>
<evidence type="ECO:0000313" key="16">
    <source>
        <dbReference type="Proteomes" id="UP000024635"/>
    </source>
</evidence>
<dbReference type="InterPro" id="IPR049636">
    <property type="entry name" value="HNF4-like_DBD"/>
</dbReference>
<dbReference type="Gene3D" id="1.10.565.10">
    <property type="entry name" value="Retinoid X Receptor"/>
    <property type="match status" value="1"/>
</dbReference>
<dbReference type="InterPro" id="IPR000536">
    <property type="entry name" value="Nucl_hrmn_rcpt_lig-bd"/>
</dbReference>
<dbReference type="PANTHER" id="PTHR47630">
    <property type="entry name" value="NUCLEAR HORMONE RECEPTOR FAMILY-RELATED-RELATED"/>
    <property type="match status" value="1"/>
</dbReference>
<comment type="subcellular location">
    <subcellularLocation>
        <location evidence="1 11">Nucleus</location>
    </subcellularLocation>
</comment>
<evidence type="ECO:0000256" key="6">
    <source>
        <dbReference type="ARBA" id="ARBA00023015"/>
    </source>
</evidence>
<keyword evidence="9 11" id="KW-0675">Receptor</keyword>
<evidence type="ECO:0000313" key="15">
    <source>
        <dbReference type="EMBL" id="EYB96351.1"/>
    </source>
</evidence>
<evidence type="ECO:0000256" key="11">
    <source>
        <dbReference type="RuleBase" id="RU004334"/>
    </source>
</evidence>
<dbReference type="SUPFAM" id="SSF57716">
    <property type="entry name" value="Glucocorticoid receptor-like (DNA-binding domain)"/>
    <property type="match status" value="1"/>
</dbReference>
<dbReference type="CDD" id="cd06960">
    <property type="entry name" value="NR_DBD_HNF4A"/>
    <property type="match status" value="1"/>
</dbReference>
<dbReference type="GO" id="GO:0003700">
    <property type="term" value="F:DNA-binding transcription factor activity"/>
    <property type="evidence" value="ECO:0007669"/>
    <property type="project" value="InterPro"/>
</dbReference>
<dbReference type="SUPFAM" id="SSF48508">
    <property type="entry name" value="Nuclear receptor ligand-binding domain"/>
    <property type="match status" value="1"/>
</dbReference>